<organism evidence="2 3">
    <name type="scientific">Lineolata rhizophorae</name>
    <dbReference type="NCBI Taxonomy" id="578093"/>
    <lineage>
        <taxon>Eukaryota</taxon>
        <taxon>Fungi</taxon>
        <taxon>Dikarya</taxon>
        <taxon>Ascomycota</taxon>
        <taxon>Pezizomycotina</taxon>
        <taxon>Dothideomycetes</taxon>
        <taxon>Dothideomycetes incertae sedis</taxon>
        <taxon>Lineolatales</taxon>
        <taxon>Lineolataceae</taxon>
        <taxon>Lineolata</taxon>
    </lineage>
</organism>
<dbReference type="AlphaFoldDB" id="A0A6A6PCN0"/>
<evidence type="ECO:0000256" key="1">
    <source>
        <dbReference type="SAM" id="Phobius"/>
    </source>
</evidence>
<keyword evidence="3" id="KW-1185">Reference proteome</keyword>
<gene>
    <name evidence="2" type="ORF">BDY21DRAFT_332503</name>
</gene>
<dbReference type="OrthoDB" id="6077919at2759"/>
<protein>
    <submittedName>
        <fullName evidence="2">Uncharacterized protein</fullName>
    </submittedName>
</protein>
<evidence type="ECO:0000313" key="2">
    <source>
        <dbReference type="EMBL" id="KAF2461552.1"/>
    </source>
</evidence>
<proteinExistence type="predicted"/>
<evidence type="ECO:0000313" key="3">
    <source>
        <dbReference type="Proteomes" id="UP000799766"/>
    </source>
</evidence>
<name>A0A6A6PCN0_9PEZI</name>
<dbReference type="EMBL" id="MU001671">
    <property type="protein sequence ID" value="KAF2461552.1"/>
    <property type="molecule type" value="Genomic_DNA"/>
</dbReference>
<reference evidence="2" key="1">
    <citation type="journal article" date="2020" name="Stud. Mycol.">
        <title>101 Dothideomycetes genomes: a test case for predicting lifestyles and emergence of pathogens.</title>
        <authorList>
            <person name="Haridas S."/>
            <person name="Albert R."/>
            <person name="Binder M."/>
            <person name="Bloem J."/>
            <person name="Labutti K."/>
            <person name="Salamov A."/>
            <person name="Andreopoulos B."/>
            <person name="Baker S."/>
            <person name="Barry K."/>
            <person name="Bills G."/>
            <person name="Bluhm B."/>
            <person name="Cannon C."/>
            <person name="Castanera R."/>
            <person name="Culley D."/>
            <person name="Daum C."/>
            <person name="Ezra D."/>
            <person name="Gonzalez J."/>
            <person name="Henrissat B."/>
            <person name="Kuo A."/>
            <person name="Liang C."/>
            <person name="Lipzen A."/>
            <person name="Lutzoni F."/>
            <person name="Magnuson J."/>
            <person name="Mondo S."/>
            <person name="Nolan M."/>
            <person name="Ohm R."/>
            <person name="Pangilinan J."/>
            <person name="Park H.-J."/>
            <person name="Ramirez L."/>
            <person name="Alfaro M."/>
            <person name="Sun H."/>
            <person name="Tritt A."/>
            <person name="Yoshinaga Y."/>
            <person name="Zwiers L.-H."/>
            <person name="Turgeon B."/>
            <person name="Goodwin S."/>
            <person name="Spatafora J."/>
            <person name="Crous P."/>
            <person name="Grigoriev I."/>
        </authorList>
    </citation>
    <scope>NUCLEOTIDE SEQUENCE</scope>
    <source>
        <strain evidence="2">ATCC 16933</strain>
    </source>
</reference>
<keyword evidence="1" id="KW-1133">Transmembrane helix</keyword>
<sequence>MKKAEALHAATEEEKGPWVPDNVAEINVAGKLLWHGWHLFVLEGPLALGLSLVWIMWKWNWIFSKGKQKLLTRSMTSRCMFRKC</sequence>
<keyword evidence="1" id="KW-0472">Membrane</keyword>
<accession>A0A6A6PCN0</accession>
<dbReference type="Proteomes" id="UP000799766">
    <property type="component" value="Unassembled WGS sequence"/>
</dbReference>
<feature type="transmembrane region" description="Helical" evidence="1">
    <location>
        <begin position="37"/>
        <end position="57"/>
    </location>
</feature>
<keyword evidence="1" id="KW-0812">Transmembrane</keyword>